<evidence type="ECO:0000259" key="2">
    <source>
        <dbReference type="Pfam" id="PF13231"/>
    </source>
</evidence>
<dbReference type="AlphaFoldDB" id="A0A345VJ13"/>
<organism evidence="3 4">
    <name type="scientific">Streptococcus pluranimalium</name>
    <dbReference type="NCBI Taxonomy" id="82348"/>
    <lineage>
        <taxon>Bacteria</taxon>
        <taxon>Bacillati</taxon>
        <taxon>Bacillota</taxon>
        <taxon>Bacilli</taxon>
        <taxon>Lactobacillales</taxon>
        <taxon>Streptococcaceae</taxon>
        <taxon>Streptococcus</taxon>
    </lineage>
</organism>
<feature type="transmembrane region" description="Helical" evidence="1">
    <location>
        <begin position="53"/>
        <end position="73"/>
    </location>
</feature>
<keyword evidence="1" id="KW-1133">Transmembrane helix</keyword>
<feature type="transmembrane region" description="Helical" evidence="1">
    <location>
        <begin position="160"/>
        <end position="177"/>
    </location>
</feature>
<dbReference type="RefSeq" id="WP_115129974.1">
    <property type="nucleotide sequence ID" value="NZ_CP022601.1"/>
</dbReference>
<gene>
    <name evidence="3" type="ORF">Sp14A_07900</name>
</gene>
<feature type="transmembrane region" description="Helical" evidence="1">
    <location>
        <begin position="420"/>
        <end position="443"/>
    </location>
</feature>
<evidence type="ECO:0000256" key="1">
    <source>
        <dbReference type="SAM" id="Phobius"/>
    </source>
</evidence>
<name>A0A345VJ13_9STRE</name>
<feature type="transmembrane region" description="Helical" evidence="1">
    <location>
        <begin position="279"/>
        <end position="301"/>
    </location>
</feature>
<sequence>MYNVFRLLHRIGRKLVCGLTILFLILLIILQFSSRGVMLNDIQEKVEYVPRHFIEYLIIVATLIVLVLLRYILRYVSERMLFIIGTLFYLIFGMFLILNVDGILRSDPQYVYESAVQLNNGDSSPFIQGGLSHYLSIFPNQTGLVSFFRMYTVISSNPKFIWVCQLCMIVGINFLLWKISDILFSNKLLNKYLIILSYLFLPSLFLTLWAYGDIPGLLFILFSLYWFILFSKNYKKNYFIYSLIFLGLAILVRSNYIIFAIALICYCLLKFLSERKFTYVIQIVSIGTIAMSPLPLISAYYKSIENMEVPPSVSSLAWVNMGISDNAGTPGYWDGYSTLISVTNGYNEEVVDKKIKSDFNSRISFLKSDPLYTQDFLLRKIKGTWNEPTLQSIYVGPMSERGQKSYTNFLNNLYTNGNIFFYYNIYCSILISIILVLSLMNVIRFTMVNKELYDIQLVPYIYFIGGFLFHLGWETKSRYIYPYMILLLIGAASVLANFFKKENDGKVIKNRKFDL</sequence>
<feature type="transmembrane region" description="Helical" evidence="1">
    <location>
        <begin position="80"/>
        <end position="98"/>
    </location>
</feature>
<feature type="transmembrane region" description="Helical" evidence="1">
    <location>
        <begin position="455"/>
        <end position="473"/>
    </location>
</feature>
<feature type="transmembrane region" description="Helical" evidence="1">
    <location>
        <begin position="15"/>
        <end position="33"/>
    </location>
</feature>
<accession>A0A345VJ13</accession>
<evidence type="ECO:0000313" key="3">
    <source>
        <dbReference type="EMBL" id="AXJ12715.1"/>
    </source>
</evidence>
<dbReference type="Proteomes" id="UP000255411">
    <property type="component" value="Chromosome"/>
</dbReference>
<keyword evidence="1" id="KW-0812">Transmembrane</keyword>
<feature type="domain" description="Glycosyltransferase RgtA/B/C/D-like" evidence="2">
    <location>
        <begin position="160"/>
        <end position="291"/>
    </location>
</feature>
<reference evidence="3 4" key="1">
    <citation type="submission" date="2017-07" db="EMBL/GenBank/DDBJ databases">
        <title>Streptococcus pluranimalium as cause of bovine abortion.</title>
        <authorList>
            <person name="Rodriguez Campos S."/>
            <person name="Gobeli Brawand S."/>
            <person name="Brodard I."/>
            <person name="Rychener L."/>
            <person name="Perreten V."/>
        </authorList>
    </citation>
    <scope>NUCLEOTIDE SEQUENCE [LARGE SCALE GENOMIC DNA]</scope>
    <source>
        <strain evidence="3 4">14A0014</strain>
    </source>
</reference>
<proteinExistence type="predicted"/>
<feature type="transmembrane region" description="Helical" evidence="1">
    <location>
        <begin position="240"/>
        <end position="267"/>
    </location>
</feature>
<dbReference type="EMBL" id="CP022601">
    <property type="protein sequence ID" value="AXJ12715.1"/>
    <property type="molecule type" value="Genomic_DNA"/>
</dbReference>
<evidence type="ECO:0000313" key="4">
    <source>
        <dbReference type="Proteomes" id="UP000255411"/>
    </source>
</evidence>
<feature type="transmembrane region" description="Helical" evidence="1">
    <location>
        <begin position="479"/>
        <end position="499"/>
    </location>
</feature>
<protein>
    <recommendedName>
        <fullName evidence="2">Glycosyltransferase RgtA/B/C/D-like domain-containing protein</fullName>
    </recommendedName>
</protein>
<dbReference type="Pfam" id="PF13231">
    <property type="entry name" value="PMT_2"/>
    <property type="match status" value="1"/>
</dbReference>
<dbReference type="InterPro" id="IPR038731">
    <property type="entry name" value="RgtA/B/C-like"/>
</dbReference>
<keyword evidence="1" id="KW-0472">Membrane</keyword>
<feature type="transmembrane region" description="Helical" evidence="1">
    <location>
        <begin position="198"/>
        <end position="228"/>
    </location>
</feature>